<evidence type="ECO:0000256" key="9">
    <source>
        <dbReference type="ARBA" id="ARBA00023137"/>
    </source>
</evidence>
<name>A0A267FSS4_9PLAT</name>
<evidence type="ECO:0000256" key="14">
    <source>
        <dbReference type="RuleBase" id="RU362096"/>
    </source>
</evidence>
<feature type="domain" description="SH2" evidence="15">
    <location>
        <begin position="144"/>
        <end position="247"/>
    </location>
</feature>
<evidence type="ECO:0000259" key="16">
    <source>
        <dbReference type="PROSITE" id="PS50002"/>
    </source>
</evidence>
<dbReference type="GO" id="GO:0050793">
    <property type="term" value="P:regulation of developmental process"/>
    <property type="evidence" value="ECO:0007669"/>
    <property type="project" value="UniProtKB-ARBA"/>
</dbReference>
<evidence type="ECO:0000256" key="1">
    <source>
        <dbReference type="ARBA" id="ARBA00004308"/>
    </source>
</evidence>
<evidence type="ECO:0000256" key="11">
    <source>
        <dbReference type="PROSITE-ProRule" id="PRU00191"/>
    </source>
</evidence>
<dbReference type="InterPro" id="IPR020635">
    <property type="entry name" value="Tyr_kinase_cat_dom"/>
</dbReference>
<comment type="caution">
    <text evidence="18">The sequence shown here is derived from an EMBL/GenBank/DDBJ whole genome shotgun (WGS) entry which is preliminary data.</text>
</comment>
<dbReference type="STRING" id="282301.A0A267FSS4"/>
<dbReference type="Proteomes" id="UP000215902">
    <property type="component" value="Unassembled WGS sequence"/>
</dbReference>
<dbReference type="InterPro" id="IPR001245">
    <property type="entry name" value="Ser-Thr/Tyr_kinase_cat_dom"/>
</dbReference>
<dbReference type="SMART" id="SM00326">
    <property type="entry name" value="SH3"/>
    <property type="match status" value="1"/>
</dbReference>
<dbReference type="Pfam" id="PF07714">
    <property type="entry name" value="PK_Tyr_Ser-Thr"/>
    <property type="match status" value="1"/>
</dbReference>
<dbReference type="Pfam" id="PF00017">
    <property type="entry name" value="SH2"/>
    <property type="match status" value="1"/>
</dbReference>
<evidence type="ECO:0000256" key="2">
    <source>
        <dbReference type="ARBA" id="ARBA00022443"/>
    </source>
</evidence>
<dbReference type="Gene3D" id="1.10.510.10">
    <property type="entry name" value="Transferase(Phosphotransferase) domain 1"/>
    <property type="match status" value="1"/>
</dbReference>
<keyword evidence="6 13" id="KW-0067">ATP-binding</keyword>
<dbReference type="PRINTS" id="PR00109">
    <property type="entry name" value="TYRKINASE"/>
</dbReference>
<dbReference type="PROSITE" id="PS50001">
    <property type="entry name" value="SH2"/>
    <property type="match status" value="1"/>
</dbReference>
<dbReference type="PROSITE" id="PS00107">
    <property type="entry name" value="PROTEIN_KINASE_ATP"/>
    <property type="match status" value="1"/>
</dbReference>
<feature type="binding site" evidence="13">
    <location>
        <position position="294"/>
    </location>
    <ligand>
        <name>ATP</name>
        <dbReference type="ChEBI" id="CHEBI:30616"/>
    </ligand>
</feature>
<evidence type="ECO:0000313" key="19">
    <source>
        <dbReference type="Proteomes" id="UP000215902"/>
    </source>
</evidence>
<keyword evidence="7 11" id="KW-0727">SH2 domain</keyword>
<accession>A0A267FSS4</accession>
<keyword evidence="3 14" id="KW-0808">Transferase</keyword>
<dbReference type="SUPFAM" id="SSF56112">
    <property type="entry name" value="Protein kinase-like (PK-like)"/>
    <property type="match status" value="1"/>
</dbReference>
<evidence type="ECO:0000256" key="10">
    <source>
        <dbReference type="ARBA" id="ARBA00051245"/>
    </source>
</evidence>
<dbReference type="SMART" id="SM00252">
    <property type="entry name" value="SH2"/>
    <property type="match status" value="1"/>
</dbReference>
<dbReference type="PROSITE" id="PS50002">
    <property type="entry name" value="SH3"/>
    <property type="match status" value="1"/>
</dbReference>
<evidence type="ECO:0000256" key="8">
    <source>
        <dbReference type="ARBA" id="ARBA00023136"/>
    </source>
</evidence>
<feature type="non-terminal residue" evidence="18">
    <location>
        <position position="1"/>
    </location>
</feature>
<dbReference type="Gene3D" id="3.30.505.10">
    <property type="entry name" value="SH2 domain"/>
    <property type="match status" value="1"/>
</dbReference>
<evidence type="ECO:0000313" key="18">
    <source>
        <dbReference type="EMBL" id="PAA76816.1"/>
    </source>
</evidence>
<keyword evidence="2 12" id="KW-0728">SH3 domain</keyword>
<dbReference type="EMBL" id="NIVC01000792">
    <property type="protein sequence ID" value="PAA76816.1"/>
    <property type="molecule type" value="Genomic_DNA"/>
</dbReference>
<evidence type="ECO:0000256" key="6">
    <source>
        <dbReference type="ARBA" id="ARBA00022840"/>
    </source>
</evidence>
<dbReference type="Gene3D" id="2.30.30.40">
    <property type="entry name" value="SH3 Domains"/>
    <property type="match status" value="1"/>
</dbReference>
<dbReference type="EC" id="2.7.10.2" evidence="14"/>
<evidence type="ECO:0000259" key="15">
    <source>
        <dbReference type="PROSITE" id="PS50001"/>
    </source>
</evidence>
<keyword evidence="8" id="KW-0472">Membrane</keyword>
<keyword evidence="4 13" id="KW-0547">Nucleotide-binding</keyword>
<dbReference type="FunFam" id="3.30.200.20:FF:000053">
    <property type="entry name" value="Tyrosine-protein kinase"/>
    <property type="match status" value="1"/>
</dbReference>
<dbReference type="InterPro" id="IPR000980">
    <property type="entry name" value="SH2"/>
</dbReference>
<dbReference type="SMART" id="SM00219">
    <property type="entry name" value="TyrKc"/>
    <property type="match status" value="1"/>
</dbReference>
<evidence type="ECO:0000256" key="7">
    <source>
        <dbReference type="ARBA" id="ARBA00022999"/>
    </source>
</evidence>
<comment type="subcellular location">
    <subcellularLocation>
        <location evidence="1">Endomembrane system</location>
    </subcellularLocation>
</comment>
<evidence type="ECO:0000256" key="4">
    <source>
        <dbReference type="ARBA" id="ARBA00022741"/>
    </source>
</evidence>
<evidence type="ECO:0000256" key="5">
    <source>
        <dbReference type="ARBA" id="ARBA00022777"/>
    </source>
</evidence>
<feature type="domain" description="SH3" evidence="16">
    <location>
        <begin position="75"/>
        <end position="140"/>
    </location>
</feature>
<dbReference type="Pfam" id="PF00018">
    <property type="entry name" value="SH3_1"/>
    <property type="match status" value="1"/>
</dbReference>
<dbReference type="PANTHER" id="PTHR24418">
    <property type="entry name" value="TYROSINE-PROTEIN KINASE"/>
    <property type="match status" value="1"/>
</dbReference>
<dbReference type="InterPro" id="IPR036860">
    <property type="entry name" value="SH2_dom_sf"/>
</dbReference>
<dbReference type="InterPro" id="IPR000719">
    <property type="entry name" value="Prot_kinase_dom"/>
</dbReference>
<organism evidence="18 19">
    <name type="scientific">Macrostomum lignano</name>
    <dbReference type="NCBI Taxonomy" id="282301"/>
    <lineage>
        <taxon>Eukaryota</taxon>
        <taxon>Metazoa</taxon>
        <taxon>Spiralia</taxon>
        <taxon>Lophotrochozoa</taxon>
        <taxon>Platyhelminthes</taxon>
        <taxon>Rhabditophora</taxon>
        <taxon>Macrostomorpha</taxon>
        <taxon>Macrostomida</taxon>
        <taxon>Macrostomidae</taxon>
        <taxon>Macrostomum</taxon>
    </lineage>
</organism>
<comment type="catalytic activity">
    <reaction evidence="10 14">
        <text>L-tyrosyl-[protein] + ATP = O-phospho-L-tyrosyl-[protein] + ADP + H(+)</text>
        <dbReference type="Rhea" id="RHEA:10596"/>
        <dbReference type="Rhea" id="RHEA-COMP:10136"/>
        <dbReference type="Rhea" id="RHEA-COMP:20101"/>
        <dbReference type="ChEBI" id="CHEBI:15378"/>
        <dbReference type="ChEBI" id="CHEBI:30616"/>
        <dbReference type="ChEBI" id="CHEBI:46858"/>
        <dbReference type="ChEBI" id="CHEBI:61978"/>
        <dbReference type="ChEBI" id="CHEBI:456216"/>
        <dbReference type="EC" id="2.7.10.2"/>
    </reaction>
</comment>
<dbReference type="InterPro" id="IPR008266">
    <property type="entry name" value="Tyr_kinase_AS"/>
</dbReference>
<proteinExistence type="inferred from homology"/>
<dbReference type="AlphaFoldDB" id="A0A267FSS4"/>
<dbReference type="FunFam" id="1.10.510.10:FF:001512">
    <property type="entry name" value="Receptor tyrosine-protein kinase erbB-2"/>
    <property type="match status" value="1"/>
</dbReference>
<evidence type="ECO:0000256" key="12">
    <source>
        <dbReference type="PROSITE-ProRule" id="PRU00192"/>
    </source>
</evidence>
<keyword evidence="19" id="KW-1185">Reference proteome</keyword>
<comment type="similarity">
    <text evidence="14">Belongs to the protein kinase superfamily. Tyr protein kinase family.</text>
</comment>
<dbReference type="PROSITE" id="PS50011">
    <property type="entry name" value="PROTEIN_KINASE_DOM"/>
    <property type="match status" value="1"/>
</dbReference>
<gene>
    <name evidence="18" type="ORF">BOX15_Mlig034406g2</name>
</gene>
<dbReference type="InterPro" id="IPR001452">
    <property type="entry name" value="SH3_domain"/>
</dbReference>
<dbReference type="InterPro" id="IPR050198">
    <property type="entry name" value="Non-receptor_tyrosine_kinases"/>
</dbReference>
<dbReference type="PROSITE" id="PS00109">
    <property type="entry name" value="PROTEIN_KINASE_TYR"/>
    <property type="match status" value="1"/>
</dbReference>
<dbReference type="GO" id="GO:0004715">
    <property type="term" value="F:non-membrane spanning protein tyrosine kinase activity"/>
    <property type="evidence" value="ECO:0007669"/>
    <property type="project" value="UniProtKB-EC"/>
</dbReference>
<evidence type="ECO:0000256" key="3">
    <source>
        <dbReference type="ARBA" id="ARBA00022679"/>
    </source>
</evidence>
<keyword evidence="9 14" id="KW-0829">Tyrosine-protein kinase</keyword>
<dbReference type="GO" id="GO:0012505">
    <property type="term" value="C:endomembrane system"/>
    <property type="evidence" value="ECO:0007669"/>
    <property type="project" value="UniProtKB-SubCell"/>
</dbReference>
<dbReference type="OrthoDB" id="4062651at2759"/>
<evidence type="ECO:0000256" key="13">
    <source>
        <dbReference type="PROSITE-ProRule" id="PRU10141"/>
    </source>
</evidence>
<dbReference type="Gene3D" id="3.30.200.20">
    <property type="entry name" value="Phosphorylase Kinase, domain 1"/>
    <property type="match status" value="1"/>
</dbReference>
<dbReference type="GO" id="GO:0048468">
    <property type="term" value="P:cell development"/>
    <property type="evidence" value="ECO:0007669"/>
    <property type="project" value="UniProtKB-ARBA"/>
</dbReference>
<protein>
    <recommendedName>
        <fullName evidence="14">Tyrosine-protein kinase</fullName>
        <ecNumber evidence="14">2.7.10.2</ecNumber>
    </recommendedName>
</protein>
<dbReference type="GO" id="GO:0030182">
    <property type="term" value="P:neuron differentiation"/>
    <property type="evidence" value="ECO:0007669"/>
    <property type="project" value="UniProtKB-ARBA"/>
</dbReference>
<dbReference type="InterPro" id="IPR011009">
    <property type="entry name" value="Kinase-like_dom_sf"/>
</dbReference>
<dbReference type="SUPFAM" id="SSF55550">
    <property type="entry name" value="SH2 domain"/>
    <property type="match status" value="1"/>
</dbReference>
<feature type="domain" description="Protein kinase" evidence="17">
    <location>
        <begin position="266"/>
        <end position="542"/>
    </location>
</feature>
<dbReference type="InterPro" id="IPR017441">
    <property type="entry name" value="Protein_kinase_ATP_BS"/>
</dbReference>
<sequence length="551" mass="62448">ATPQVAWHWSAKFRLTWLTTANKCHSKLPLRTLCTNSQHSRATMGSVFSVCTQPRTGVSPGNAEAELNKSAVRPADRNVYMAIHNFVATQPDELTICRGDMIELEFTAEQCQSSQWWKARNLETNRSGLVPYNYITKYNGLPCQLSGWMDCNRMDANRMLLRAGLQAGTYIIRPCARQNAGLAKLALSVRTPDRRCENNFLVKHYQIKNSADETVFFINKSKTYPTVQKLIDEYKNGGLCSPLAEPCPTDPPTVQFKDIEVPRQTLSMVRKLGAGSFGEVWLAKWNGILDVAIKTLKPDTAMSQEKFLEEAKIMHKLSHPKIVNILGVCTKILEPNDQIYIITEFMENGALLDYLRKSNSGSSKLPMATLLDIAYQIADGMAYLEEKKFVHRDLRAANVLVGKDNFVKVADFGLARVVQDDEIYQAESLGKFPVKWTAPEAMHENRFTTKSDVWSYGVLLYEILTLGGSIYVGMSNREVMQFVKNPRNRLPVPRTPGMSRSDEEIALRIHQQYMMACWNQNPDERPTFATLRNEFEDIDKTLEQQYTGDTN</sequence>
<dbReference type="GO" id="GO:0005524">
    <property type="term" value="F:ATP binding"/>
    <property type="evidence" value="ECO:0007669"/>
    <property type="project" value="UniProtKB-UniRule"/>
</dbReference>
<evidence type="ECO:0000259" key="17">
    <source>
        <dbReference type="PROSITE" id="PS50011"/>
    </source>
</evidence>
<reference evidence="18 19" key="1">
    <citation type="submission" date="2017-06" db="EMBL/GenBank/DDBJ databases">
        <title>A platform for efficient transgenesis in Macrostomum lignano, a flatworm model organism for stem cell research.</title>
        <authorList>
            <person name="Berezikov E."/>
        </authorList>
    </citation>
    <scope>NUCLEOTIDE SEQUENCE [LARGE SCALE GENOMIC DNA]</scope>
    <source>
        <strain evidence="18">DV1</strain>
        <tissue evidence="18">Whole organism</tissue>
    </source>
</reference>
<keyword evidence="5 14" id="KW-0418">Kinase</keyword>